<protein>
    <submittedName>
        <fullName evidence="1">Uncharacterized protein</fullName>
    </submittedName>
</protein>
<reference evidence="1 2" key="1">
    <citation type="submission" date="2020-10" db="EMBL/GenBank/DDBJ databases">
        <title>Whole genome sequence of oil-degrading bacteria Rhodococcus pyridinivorans strain 5Ap.</title>
        <authorList>
            <person name="Akhremchuk A.E."/>
            <person name="Valentovich L.N."/>
            <person name="Charniauskaya M.I."/>
            <person name="Bukliarevich H.A."/>
            <person name="Titok M.A."/>
        </authorList>
    </citation>
    <scope>NUCLEOTIDE SEQUENCE [LARGE SCALE GENOMIC DNA]</scope>
    <source>
        <strain evidence="1 2">5Ap</strain>
        <plasmid evidence="1 2">pSID</plasmid>
    </source>
</reference>
<dbReference type="RefSeq" id="WP_169690342.1">
    <property type="nucleotide sequence ID" value="NZ_CP063453.1"/>
</dbReference>
<keyword evidence="2" id="KW-1185">Reference proteome</keyword>
<keyword evidence="1" id="KW-0614">Plasmid</keyword>
<dbReference type="AlphaFoldDB" id="A0A7M2XYA6"/>
<evidence type="ECO:0000313" key="2">
    <source>
        <dbReference type="Proteomes" id="UP000593818"/>
    </source>
</evidence>
<organism evidence="1 2">
    <name type="scientific">Rhodococcus pyridinivorans</name>
    <dbReference type="NCBI Taxonomy" id="103816"/>
    <lineage>
        <taxon>Bacteria</taxon>
        <taxon>Bacillati</taxon>
        <taxon>Actinomycetota</taxon>
        <taxon>Actinomycetes</taxon>
        <taxon>Mycobacteriales</taxon>
        <taxon>Nocardiaceae</taxon>
        <taxon>Rhodococcus</taxon>
    </lineage>
</organism>
<dbReference type="EMBL" id="CP063453">
    <property type="protein sequence ID" value="QOW01992.1"/>
    <property type="molecule type" value="Genomic_DNA"/>
</dbReference>
<evidence type="ECO:0000313" key="1">
    <source>
        <dbReference type="EMBL" id="QOW01992.1"/>
    </source>
</evidence>
<dbReference type="Proteomes" id="UP000593818">
    <property type="component" value="Plasmid pSID"/>
</dbReference>
<name>A0A7M2XYA6_9NOCA</name>
<geneLocation type="plasmid" evidence="1 2">
    <name>pSID</name>
</geneLocation>
<gene>
    <name evidence="1" type="ORF">INP59_26840</name>
</gene>
<sequence>MTETMPARWDRATATTLARLRETTGRPVSFLVTQAVLHATNDGANLTNYFATPARGDTVRTTVTLHGDVASKLDSIAAAHPSARGVRSRYAVVRACVRWWLDTDLDDLSARLGGQWLRVEARRA</sequence>
<proteinExistence type="predicted"/>
<accession>A0A7M2XYA6</accession>